<dbReference type="GO" id="GO:0005783">
    <property type="term" value="C:endoplasmic reticulum"/>
    <property type="evidence" value="ECO:0007669"/>
    <property type="project" value="TreeGrafter"/>
</dbReference>
<evidence type="ECO:0000256" key="4">
    <source>
        <dbReference type="ARBA" id="ARBA00023002"/>
    </source>
</evidence>
<evidence type="ECO:0000256" key="3">
    <source>
        <dbReference type="ARBA" id="ARBA00022964"/>
    </source>
</evidence>
<evidence type="ECO:0000256" key="1">
    <source>
        <dbReference type="ARBA" id="ARBA00001961"/>
    </source>
</evidence>
<dbReference type="Pfam" id="PF13640">
    <property type="entry name" value="2OG-FeII_Oxy_3"/>
    <property type="match status" value="1"/>
</dbReference>
<accession>A0A7D8YUT1</accession>
<name>A0A7D8YUT1_9HELO</name>
<evidence type="ECO:0000256" key="5">
    <source>
        <dbReference type="ARBA" id="ARBA00023004"/>
    </source>
</evidence>
<reference evidence="7 8" key="1">
    <citation type="submission" date="2018-05" db="EMBL/GenBank/DDBJ databases">
        <title>Whole genome sequencing for identification of molecular markers to develop diagnostic detection tools for the regulated plant pathogen Lachnellula willkommii.</title>
        <authorList>
            <person name="Giroux E."/>
            <person name="Bilodeau G."/>
        </authorList>
    </citation>
    <scope>NUCLEOTIDE SEQUENCE [LARGE SCALE GENOMIC DNA]</scope>
    <source>
        <strain evidence="7 8">CBS 625.97</strain>
    </source>
</reference>
<evidence type="ECO:0000256" key="2">
    <source>
        <dbReference type="ARBA" id="ARBA00022723"/>
    </source>
</evidence>
<keyword evidence="4" id="KW-0560">Oxidoreductase</keyword>
<keyword evidence="8" id="KW-1185">Reference proteome</keyword>
<dbReference type="Proteomes" id="UP000481288">
    <property type="component" value="Unassembled WGS sequence"/>
</dbReference>
<keyword evidence="5" id="KW-0408">Iron</keyword>
<comment type="caution">
    <text evidence="7">The sequence shown here is derived from an EMBL/GenBank/DDBJ whole genome shotgun (WGS) entry which is preliminary data.</text>
</comment>
<dbReference type="InterPro" id="IPR006620">
    <property type="entry name" value="Pro_4_hyd_alph"/>
</dbReference>
<evidence type="ECO:0000259" key="6">
    <source>
        <dbReference type="SMART" id="SM00702"/>
    </source>
</evidence>
<feature type="domain" description="Prolyl 4-hydroxylase alpha subunit" evidence="6">
    <location>
        <begin position="17"/>
        <end position="195"/>
    </location>
</feature>
<sequence>MQPILTDLPLPNKSSANFVHWVENLLNPSECETLIQVHDSKVSQDSNKHTDRQRHIFDSDELAAKLWGRLEALYIGHRIQDEEGSWWRIGGLNNHFRFCRYVAVGVKGGFFNPHQDGRRLATVEKQSFMTVNIYLNTVPVEAGGSTRFLALRESKTPIASVRPVQGAAAIFRDSLWHDGDELLAGEKYLLRTDVLYTREEAFDFGVYGSLSTAEQGRKALSVAERLEDAGNYVDAVVWYKKAYKICPELENYGDRD</sequence>
<comment type="cofactor">
    <cofactor evidence="1">
        <name>L-ascorbate</name>
        <dbReference type="ChEBI" id="CHEBI:38290"/>
    </cofactor>
</comment>
<dbReference type="PANTHER" id="PTHR10869:SF236">
    <property type="entry name" value="PROLYL 4-HYDROXYLASE ALPHA SUBUNIT DOMAIN-CONTAINING PROTEIN"/>
    <property type="match status" value="1"/>
</dbReference>
<proteinExistence type="predicted"/>
<dbReference type="InterPro" id="IPR045054">
    <property type="entry name" value="P4HA-like"/>
</dbReference>
<dbReference type="OrthoDB" id="69177at2759"/>
<evidence type="ECO:0000313" key="7">
    <source>
        <dbReference type="EMBL" id="TVY55081.1"/>
    </source>
</evidence>
<keyword evidence="2" id="KW-0479">Metal-binding</keyword>
<organism evidence="7 8">
    <name type="scientific">Lachnellula cervina</name>
    <dbReference type="NCBI Taxonomy" id="1316786"/>
    <lineage>
        <taxon>Eukaryota</taxon>
        <taxon>Fungi</taxon>
        <taxon>Dikarya</taxon>
        <taxon>Ascomycota</taxon>
        <taxon>Pezizomycotina</taxon>
        <taxon>Leotiomycetes</taxon>
        <taxon>Helotiales</taxon>
        <taxon>Lachnaceae</taxon>
        <taxon>Lachnellula</taxon>
    </lineage>
</organism>
<dbReference type="GO" id="GO:0031418">
    <property type="term" value="F:L-ascorbic acid binding"/>
    <property type="evidence" value="ECO:0007669"/>
    <property type="project" value="InterPro"/>
</dbReference>
<keyword evidence="3" id="KW-0223">Dioxygenase</keyword>
<dbReference type="GO" id="GO:0004656">
    <property type="term" value="F:procollagen-proline 4-dioxygenase activity"/>
    <property type="evidence" value="ECO:0007669"/>
    <property type="project" value="TreeGrafter"/>
</dbReference>
<dbReference type="PANTHER" id="PTHR10869">
    <property type="entry name" value="PROLYL 4-HYDROXYLASE ALPHA SUBUNIT"/>
    <property type="match status" value="1"/>
</dbReference>
<dbReference type="GO" id="GO:0005506">
    <property type="term" value="F:iron ion binding"/>
    <property type="evidence" value="ECO:0007669"/>
    <property type="project" value="InterPro"/>
</dbReference>
<dbReference type="SMART" id="SM00702">
    <property type="entry name" value="P4Hc"/>
    <property type="match status" value="1"/>
</dbReference>
<evidence type="ECO:0000313" key="8">
    <source>
        <dbReference type="Proteomes" id="UP000481288"/>
    </source>
</evidence>
<dbReference type="AlphaFoldDB" id="A0A7D8YUT1"/>
<gene>
    <name evidence="7" type="ORF">LCER1_G002852</name>
</gene>
<protein>
    <recommendedName>
        <fullName evidence="6">Prolyl 4-hydroxylase alpha subunit domain-containing protein</fullName>
    </recommendedName>
</protein>
<dbReference type="Gene3D" id="2.60.120.620">
    <property type="entry name" value="q2cbj1_9rhob like domain"/>
    <property type="match status" value="1"/>
</dbReference>
<dbReference type="InterPro" id="IPR044862">
    <property type="entry name" value="Pro_4_hyd_alph_FE2OG_OXY"/>
</dbReference>
<dbReference type="EMBL" id="QGMG01000276">
    <property type="protein sequence ID" value="TVY55081.1"/>
    <property type="molecule type" value="Genomic_DNA"/>
</dbReference>